<accession>Q6BYY2</accession>
<dbReference type="eggNOG" id="ENOG502RQ1G">
    <property type="taxonomic scope" value="Eukaryota"/>
</dbReference>
<dbReference type="OMA" id="RCRISII"/>
<name>Q6BYY2_DEBHA</name>
<organism evidence="1 2">
    <name type="scientific">Debaryomyces hansenii (strain ATCC 36239 / CBS 767 / BCRC 21394 / JCM 1990 / NBRC 0083 / IGC 2968)</name>
    <name type="common">Yeast</name>
    <name type="synonym">Torulaspora hansenii</name>
    <dbReference type="NCBI Taxonomy" id="284592"/>
    <lineage>
        <taxon>Eukaryota</taxon>
        <taxon>Fungi</taxon>
        <taxon>Dikarya</taxon>
        <taxon>Ascomycota</taxon>
        <taxon>Saccharomycotina</taxon>
        <taxon>Pichiomycetes</taxon>
        <taxon>Debaryomycetaceae</taxon>
        <taxon>Debaryomyces</taxon>
    </lineage>
</organism>
<dbReference type="SUPFAM" id="SSF47095">
    <property type="entry name" value="HMG-box"/>
    <property type="match status" value="1"/>
</dbReference>
<dbReference type="InterPro" id="IPR036910">
    <property type="entry name" value="HMG_box_dom_sf"/>
</dbReference>
<protein>
    <submittedName>
        <fullName evidence="1">DEHA2A06072p</fullName>
    </submittedName>
</protein>
<dbReference type="OrthoDB" id="4008151at2759"/>
<sequence length="235" mass="27635">MLRISKMCYGVSAKAGYRTATSKPIEFLPSHLVVQKPYDFHAIHTNYGWFIIPKPYYAYRWTTSNIHKAIEDRYPDIKDVPRSHEMLQKVVDDWGQTVDLSTKPITTKTTRADIKKQKDDALYRTQLKEDMPSLVTPSKQTTVPKKRSRLGTVTFIHAWNYYFSITHPKYSHLDKKESRREIANEWNAMTTEEKDDYREAYANLLNDGKDIHKGKIVSREEKLKKQFKKKKSDDK</sequence>
<dbReference type="InParanoid" id="Q6BYY2"/>
<reference evidence="1 2" key="1">
    <citation type="journal article" date="2004" name="Nature">
        <title>Genome evolution in yeasts.</title>
        <authorList>
            <consortium name="Genolevures"/>
            <person name="Dujon B."/>
            <person name="Sherman D."/>
            <person name="Fischer G."/>
            <person name="Durrens P."/>
            <person name="Casaregola S."/>
            <person name="Lafontaine I."/>
            <person name="de Montigny J."/>
            <person name="Marck C."/>
            <person name="Neuveglise C."/>
            <person name="Talla E."/>
            <person name="Goffard N."/>
            <person name="Frangeul L."/>
            <person name="Aigle M."/>
            <person name="Anthouard V."/>
            <person name="Babour A."/>
            <person name="Barbe V."/>
            <person name="Barnay S."/>
            <person name="Blanchin S."/>
            <person name="Beckerich J.M."/>
            <person name="Beyne E."/>
            <person name="Bleykasten C."/>
            <person name="Boisrame A."/>
            <person name="Boyer J."/>
            <person name="Cattolico L."/>
            <person name="Confanioleri F."/>
            <person name="de Daruvar A."/>
            <person name="Despons L."/>
            <person name="Fabre E."/>
            <person name="Fairhead C."/>
            <person name="Ferry-Dumazet H."/>
            <person name="Groppi A."/>
            <person name="Hantraye F."/>
            <person name="Hennequin C."/>
            <person name="Jauniaux N."/>
            <person name="Joyet P."/>
            <person name="Kachouri R."/>
            <person name="Kerrest A."/>
            <person name="Koszul R."/>
            <person name="Lemaire M."/>
            <person name="Lesur I."/>
            <person name="Ma L."/>
            <person name="Muller H."/>
            <person name="Nicaud J.M."/>
            <person name="Nikolski M."/>
            <person name="Oztas S."/>
            <person name="Ozier-Kalogeropoulos O."/>
            <person name="Pellenz S."/>
            <person name="Potier S."/>
            <person name="Richard G.F."/>
            <person name="Straub M.L."/>
            <person name="Suleau A."/>
            <person name="Swennene D."/>
            <person name="Tekaia F."/>
            <person name="Wesolowski-Louvel M."/>
            <person name="Westhof E."/>
            <person name="Wirth B."/>
            <person name="Zeniou-Meyer M."/>
            <person name="Zivanovic I."/>
            <person name="Bolotin-Fukuhara M."/>
            <person name="Thierry A."/>
            <person name="Bouchier C."/>
            <person name="Caudron B."/>
            <person name="Scarpelli C."/>
            <person name="Gaillardin C."/>
            <person name="Weissenbach J."/>
            <person name="Wincker P."/>
            <person name="Souciet J.L."/>
        </authorList>
    </citation>
    <scope>NUCLEOTIDE SEQUENCE [LARGE SCALE GENOMIC DNA]</scope>
    <source>
        <strain evidence="2">ATCC 36239 / CBS 767 / BCRC 21394 / JCM 1990 / NBRC 0083 / IGC 2968</strain>
    </source>
</reference>
<keyword evidence="2" id="KW-1185">Reference proteome</keyword>
<dbReference type="HOGENOM" id="CLU_098342_0_0_1"/>
<evidence type="ECO:0000313" key="1">
    <source>
        <dbReference type="EMBL" id="CAG84543.2"/>
    </source>
</evidence>
<evidence type="ECO:0000313" key="2">
    <source>
        <dbReference type="Proteomes" id="UP000000599"/>
    </source>
</evidence>
<gene>
    <name evidence="1" type="ordered locus">DEHA2A06072g</name>
</gene>
<dbReference type="AlphaFoldDB" id="Q6BYY2"/>
<dbReference type="KEGG" id="dha:DEHA2A06072g"/>
<dbReference type="RefSeq" id="XP_456587.2">
    <property type="nucleotide sequence ID" value="XM_456587.1"/>
</dbReference>
<dbReference type="VEuPathDB" id="FungiDB:DEHA2A06072g"/>
<dbReference type="GeneID" id="2899882"/>
<dbReference type="STRING" id="284592.Q6BYY2"/>
<dbReference type="Proteomes" id="UP000000599">
    <property type="component" value="Chromosome A"/>
</dbReference>
<dbReference type="EMBL" id="CR382133">
    <property type="protein sequence ID" value="CAG84543.2"/>
    <property type="molecule type" value="Genomic_DNA"/>
</dbReference>
<proteinExistence type="predicted"/>